<keyword evidence="5" id="KW-1185">Reference proteome</keyword>
<reference evidence="2 4" key="1">
    <citation type="submission" date="2020-12" db="EMBL/GenBank/DDBJ databases">
        <title>strain FJAT-54423T represents a novel species of the genus Brevibacillus.</title>
        <authorList>
            <person name="Tang R."/>
        </authorList>
    </citation>
    <scope>NUCLEOTIDE SEQUENCE [LARGE SCALE GENOMIC DNA]</scope>
    <source>
        <strain evidence="2 4">FJAT-54423</strain>
    </source>
</reference>
<dbReference type="Pfam" id="PF12733">
    <property type="entry name" value="Cadherin-like"/>
    <property type="match status" value="1"/>
</dbReference>
<evidence type="ECO:0000313" key="2">
    <source>
        <dbReference type="EMBL" id="QQE75325.1"/>
    </source>
</evidence>
<dbReference type="RefSeq" id="WP_198828854.1">
    <property type="nucleotide sequence ID" value="NZ_CP066308.1"/>
</dbReference>
<evidence type="ECO:0000313" key="3">
    <source>
        <dbReference type="EMBL" id="QUO42351.1"/>
    </source>
</evidence>
<reference evidence="3" key="2">
    <citation type="submission" date="2021-04" db="EMBL/GenBank/DDBJ databases">
        <title>Brevibacillus composti FJAT-54423, complete genome.</title>
        <authorList>
            <person name="Tang R."/>
        </authorList>
    </citation>
    <scope>NUCLEOTIDE SEQUENCE</scope>
    <source>
        <strain evidence="3">FJAT-54424</strain>
    </source>
</reference>
<dbReference type="Gene3D" id="3.10.450.390">
    <property type="entry name" value="Protein of unknown function DUF3889"/>
    <property type="match status" value="1"/>
</dbReference>
<dbReference type="Proteomes" id="UP000677234">
    <property type="component" value="Chromosome"/>
</dbReference>
<dbReference type="InterPro" id="IPR025883">
    <property type="entry name" value="Cadherin-like_domain"/>
</dbReference>
<dbReference type="EMBL" id="CP073708">
    <property type="protein sequence ID" value="QUO42351.1"/>
    <property type="molecule type" value="Genomic_DNA"/>
</dbReference>
<dbReference type="Pfam" id="PF13028">
    <property type="entry name" value="DUF3889"/>
    <property type="match status" value="1"/>
</dbReference>
<sequence>MTRTVHVVSHHLDELSVSSVELTPAFEPERQNYTADVPENQKTVTITAMAEDPTATVTIGGVAKGHGSDSHDHWAASAIAAVQAFFLSSHPEGPRPMRNHFRTHPYLFFLLGRLLSKRSGLVRVFTRLFMLIMLLSSVHIASAEVREIPPYAKWGRFAMQETKKRYPLADIVDYQHLGRDVVSSNRATETFKLWLRQDRREWAVRVIITFDTKTERAVSIQFREEPPPSQASFVLSQRFTPVQMMAALKTASQSSVRLLDKSL</sequence>
<accession>A0A7T5EMH1</accession>
<dbReference type="EMBL" id="CP066308">
    <property type="protein sequence ID" value="QQE75325.1"/>
    <property type="molecule type" value="Genomic_DNA"/>
</dbReference>
<organism evidence="2 4">
    <name type="scientific">Brevibacillus composti</name>
    <dbReference type="NCBI Taxonomy" id="2796470"/>
    <lineage>
        <taxon>Bacteria</taxon>
        <taxon>Bacillati</taxon>
        <taxon>Bacillota</taxon>
        <taxon>Bacilli</taxon>
        <taxon>Bacillales</taxon>
        <taxon>Paenibacillaceae</taxon>
        <taxon>Brevibacillus</taxon>
    </lineage>
</organism>
<dbReference type="InterPro" id="IPR024987">
    <property type="entry name" value="DUF3889"/>
</dbReference>
<evidence type="ECO:0000313" key="4">
    <source>
        <dbReference type="Proteomes" id="UP000595847"/>
    </source>
</evidence>
<protein>
    <submittedName>
        <fullName evidence="2">DUF3889 domain-containing protein</fullName>
    </submittedName>
</protein>
<evidence type="ECO:0000313" key="5">
    <source>
        <dbReference type="Proteomes" id="UP000677234"/>
    </source>
</evidence>
<feature type="domain" description="Cadherin-like beta-sandwich-like" evidence="1">
    <location>
        <begin position="16"/>
        <end position="67"/>
    </location>
</feature>
<dbReference type="Proteomes" id="UP000595847">
    <property type="component" value="Chromosome"/>
</dbReference>
<name>A0A7T5EMH1_9BACL</name>
<evidence type="ECO:0000259" key="1">
    <source>
        <dbReference type="Pfam" id="PF12733"/>
    </source>
</evidence>
<proteinExistence type="predicted"/>
<dbReference type="AlphaFoldDB" id="A0A7T5EMH1"/>
<gene>
    <name evidence="2" type="ORF">JD108_05205</name>
    <name evidence="3" type="ORF">KDJ56_04885</name>
</gene>
<dbReference type="KEGG" id="bcop:JD108_05205"/>